<accession>A0A7J9RUG6</accession>
<reference evidence="1 2" key="1">
    <citation type="submission" date="2020-08" db="EMBL/GenBank/DDBJ databases">
        <title>Genomic Encyclopedia of Type Strains, Phase IV (KMG-IV): sequencing the most valuable type-strain genomes for metagenomic binning, comparative biology and taxonomic classification.</title>
        <authorList>
            <person name="Goeker M."/>
        </authorList>
    </citation>
    <scope>NUCLEOTIDE SEQUENCE [LARGE SCALE GENOMIC DNA]</scope>
    <source>
        <strain evidence="1 2">DSM 12421</strain>
    </source>
</reference>
<dbReference type="RefSeq" id="WP_184651052.1">
    <property type="nucleotide sequence ID" value="NZ_JACHFY010000019.1"/>
</dbReference>
<protein>
    <submittedName>
        <fullName evidence="1">Uncharacterized protein</fullName>
    </submittedName>
</protein>
<evidence type="ECO:0000313" key="1">
    <source>
        <dbReference type="EMBL" id="MBB5254627.1"/>
    </source>
</evidence>
<dbReference type="EMBL" id="JACHFY010000019">
    <property type="protein sequence ID" value="MBB5254627.1"/>
    <property type="molecule type" value="Genomic_DNA"/>
</dbReference>
<sequence>MTGAGKAVTFQVYYQDYKSSRIILTSGSNCTSSTVSAKIVYIGFLNYLQR</sequence>
<dbReference type="AlphaFoldDB" id="A0A7J9RUG6"/>
<organism evidence="1 2">
    <name type="scientific">Sulfurisphaera ohwakuensis</name>
    <dbReference type="NCBI Taxonomy" id="69656"/>
    <lineage>
        <taxon>Archaea</taxon>
        <taxon>Thermoproteota</taxon>
        <taxon>Thermoprotei</taxon>
        <taxon>Sulfolobales</taxon>
        <taxon>Sulfolobaceae</taxon>
        <taxon>Sulfurisphaera</taxon>
    </lineage>
</organism>
<comment type="caution">
    <text evidence="1">The sequence shown here is derived from an EMBL/GenBank/DDBJ whole genome shotgun (WGS) entry which is preliminary data.</text>
</comment>
<dbReference type="Proteomes" id="UP000582213">
    <property type="component" value="Unassembled WGS sequence"/>
</dbReference>
<evidence type="ECO:0000313" key="2">
    <source>
        <dbReference type="Proteomes" id="UP000582213"/>
    </source>
</evidence>
<name>A0A7J9RUG6_SULOH</name>
<proteinExistence type="predicted"/>
<gene>
    <name evidence="1" type="ORF">HNQ62_002401</name>
</gene>